<evidence type="ECO:0000256" key="3">
    <source>
        <dbReference type="SAM" id="SignalP"/>
    </source>
</evidence>
<dbReference type="Pfam" id="PF13407">
    <property type="entry name" value="Peripla_BP_4"/>
    <property type="match status" value="1"/>
</dbReference>
<gene>
    <name evidence="5" type="ORF">J8N05_46015</name>
</gene>
<name>A0A940YAC3_9ACTN</name>
<dbReference type="GO" id="GO:0030288">
    <property type="term" value="C:outer membrane-bounded periplasmic space"/>
    <property type="evidence" value="ECO:0007669"/>
    <property type="project" value="TreeGrafter"/>
</dbReference>
<dbReference type="RefSeq" id="WP_210893937.1">
    <property type="nucleotide sequence ID" value="NZ_JAGPYQ010000002.1"/>
</dbReference>
<comment type="caution">
    <text evidence="5">The sequence shown here is derived from an EMBL/GenBank/DDBJ whole genome shotgun (WGS) entry which is preliminary data.</text>
</comment>
<dbReference type="AlphaFoldDB" id="A0A940YAC3"/>
<evidence type="ECO:0000259" key="4">
    <source>
        <dbReference type="Pfam" id="PF13407"/>
    </source>
</evidence>
<proteinExistence type="predicted"/>
<dbReference type="InterPro" id="IPR028082">
    <property type="entry name" value="Peripla_BP_I"/>
</dbReference>
<evidence type="ECO:0000256" key="1">
    <source>
        <dbReference type="ARBA" id="ARBA00004196"/>
    </source>
</evidence>
<protein>
    <submittedName>
        <fullName evidence="5">Substrate-binding domain-containing protein</fullName>
    </submittedName>
</protein>
<dbReference type="InterPro" id="IPR050555">
    <property type="entry name" value="Bact_Solute-Bind_Prot2"/>
</dbReference>
<feature type="domain" description="Periplasmic binding protein" evidence="4">
    <location>
        <begin position="63"/>
        <end position="303"/>
    </location>
</feature>
<feature type="signal peptide" evidence="3">
    <location>
        <begin position="1"/>
        <end position="21"/>
    </location>
</feature>
<organism evidence="5 6">
    <name type="scientific">Streptomyces liliiviolaceus</name>
    <dbReference type="NCBI Taxonomy" id="2823109"/>
    <lineage>
        <taxon>Bacteria</taxon>
        <taxon>Bacillati</taxon>
        <taxon>Actinomycetota</taxon>
        <taxon>Actinomycetes</taxon>
        <taxon>Kitasatosporales</taxon>
        <taxon>Streptomycetaceae</taxon>
        <taxon>Streptomyces</taxon>
    </lineage>
</organism>
<keyword evidence="6" id="KW-1185">Reference proteome</keyword>
<dbReference type="Proteomes" id="UP000677413">
    <property type="component" value="Unassembled WGS sequence"/>
</dbReference>
<sequence length="368" mass="39467">MRRIPLSVVASTMVLSLAGCALLGKSEEGPKTRPTQVNEMTIGLLLPEKSSTRHDQFDYPIIKKTVASLTKDQGRTDYQNADQDPDVQAAQMQKMITEKVDVILLDAVDSHTIAPMVRKAKAADIPVIAYDRLAEGPVDLYVSFDNELAGEVQGRSLIDAMGRDTGTAANVVMVNGSLTDPSGQQVKKGALSEISNQAKIVKSYDTAGWNPDIAQTEMAEAINAIGKDNIDGVYSANDAMVAGIIRSFEAAGVTKLPPITGQDAELSAVQRIITGEQLMTVYKPYPDEAKVAATAAVLKVQGENIQFDALATDKVDSPTDKAIPTHLVRVDPLTRANIMDTVVADKIYTLEEICTAEYKSACAKIGLT</sequence>
<evidence type="ECO:0000313" key="5">
    <source>
        <dbReference type="EMBL" id="MBQ0855525.1"/>
    </source>
</evidence>
<accession>A0A940YAC3</accession>
<feature type="chain" id="PRO_5039550099" evidence="3">
    <location>
        <begin position="22"/>
        <end position="368"/>
    </location>
</feature>
<dbReference type="PANTHER" id="PTHR30036">
    <property type="entry name" value="D-XYLOSE-BINDING PERIPLASMIC PROTEIN"/>
    <property type="match status" value="1"/>
</dbReference>
<reference evidence="5 6" key="1">
    <citation type="submission" date="2021-04" db="EMBL/GenBank/DDBJ databases">
        <authorList>
            <person name="Tang X."/>
            <person name="Zhou X."/>
            <person name="Chen X."/>
            <person name="Cernava T."/>
            <person name="Zhang C."/>
        </authorList>
    </citation>
    <scope>NUCLEOTIDE SEQUENCE [LARGE SCALE GENOMIC DNA]</scope>
    <source>
        <strain evidence="5 6">BH-SS-21</strain>
    </source>
</reference>
<dbReference type="SUPFAM" id="SSF53822">
    <property type="entry name" value="Periplasmic binding protein-like I"/>
    <property type="match status" value="1"/>
</dbReference>
<dbReference type="GO" id="GO:0030246">
    <property type="term" value="F:carbohydrate binding"/>
    <property type="evidence" value="ECO:0007669"/>
    <property type="project" value="TreeGrafter"/>
</dbReference>
<evidence type="ECO:0000313" key="6">
    <source>
        <dbReference type="Proteomes" id="UP000677413"/>
    </source>
</evidence>
<dbReference type="InterPro" id="IPR025997">
    <property type="entry name" value="SBP_2_dom"/>
</dbReference>
<dbReference type="PANTHER" id="PTHR30036:SF1">
    <property type="entry name" value="D-XYLOSE-BINDING PERIPLASMIC PROTEIN"/>
    <property type="match status" value="1"/>
</dbReference>
<evidence type="ECO:0000256" key="2">
    <source>
        <dbReference type="ARBA" id="ARBA00022729"/>
    </source>
</evidence>
<comment type="subcellular location">
    <subcellularLocation>
        <location evidence="1">Cell envelope</location>
    </subcellularLocation>
</comment>
<dbReference type="EMBL" id="JAGPYQ010000002">
    <property type="protein sequence ID" value="MBQ0855525.1"/>
    <property type="molecule type" value="Genomic_DNA"/>
</dbReference>
<dbReference type="Gene3D" id="3.40.50.2300">
    <property type="match status" value="2"/>
</dbReference>
<dbReference type="PROSITE" id="PS51257">
    <property type="entry name" value="PROKAR_LIPOPROTEIN"/>
    <property type="match status" value="1"/>
</dbReference>
<keyword evidence="2 3" id="KW-0732">Signal</keyword>